<protein>
    <recommendedName>
        <fullName evidence="4 5">Kynureninase</fullName>
        <ecNumber evidence="4 5">3.7.1.3</ecNumber>
    </recommendedName>
    <alternativeName>
        <fullName evidence="4">L-kynurenine hydrolase</fullName>
    </alternativeName>
</protein>
<organism evidence="7 8">
    <name type="scientific">Candidatus Fischerbacteria bacterium RBG_13_37_8</name>
    <dbReference type="NCBI Taxonomy" id="1817863"/>
    <lineage>
        <taxon>Bacteria</taxon>
        <taxon>Candidatus Fischeribacteriota</taxon>
    </lineage>
</organism>
<name>A0A1F5V759_9BACT</name>
<gene>
    <name evidence="4" type="primary">kynU</name>
    <name evidence="7" type="ORF">A2Y62_19985</name>
</gene>
<evidence type="ECO:0000256" key="3">
    <source>
        <dbReference type="ARBA" id="ARBA00022898"/>
    </source>
</evidence>
<dbReference type="HAMAP" id="MF_01970">
    <property type="entry name" value="Kynureninase"/>
    <property type="match status" value="1"/>
</dbReference>
<dbReference type="Gene3D" id="3.40.640.10">
    <property type="entry name" value="Type I PLP-dependent aspartate aminotransferase-like (Major domain)"/>
    <property type="match status" value="1"/>
</dbReference>
<feature type="binding site" evidence="4">
    <location>
        <position position="103"/>
    </location>
    <ligand>
        <name>pyridoxal 5'-phosphate</name>
        <dbReference type="ChEBI" id="CHEBI:597326"/>
    </ligand>
</feature>
<feature type="binding site" evidence="4">
    <location>
        <position position="104"/>
    </location>
    <ligand>
        <name>pyridoxal 5'-phosphate</name>
        <dbReference type="ChEBI" id="CHEBI:597326"/>
    </ligand>
</feature>
<dbReference type="PANTHER" id="PTHR14084:SF0">
    <property type="entry name" value="KYNURENINASE"/>
    <property type="match status" value="1"/>
</dbReference>
<evidence type="ECO:0000313" key="8">
    <source>
        <dbReference type="Proteomes" id="UP000178943"/>
    </source>
</evidence>
<dbReference type="PANTHER" id="PTHR14084">
    <property type="entry name" value="KYNURENINASE"/>
    <property type="match status" value="1"/>
</dbReference>
<dbReference type="GO" id="GO:0009435">
    <property type="term" value="P:NAD+ biosynthetic process"/>
    <property type="evidence" value="ECO:0007669"/>
    <property type="project" value="UniProtKB-UniRule"/>
</dbReference>
<comment type="similarity">
    <text evidence="4 6">Belongs to the kynureninase family.</text>
</comment>
<accession>A0A1F5V759</accession>
<feature type="modified residue" description="N6-(pyridoxal phosphate)lysine" evidence="4">
    <location>
        <position position="238"/>
    </location>
</feature>
<comment type="pathway">
    <text evidence="4 6">Amino-acid degradation; L-kynurenine degradation; L-alanine and anthranilate from L-kynurenine: step 1/1.</text>
</comment>
<dbReference type="InterPro" id="IPR010111">
    <property type="entry name" value="Kynureninase"/>
</dbReference>
<dbReference type="InterPro" id="IPR015424">
    <property type="entry name" value="PyrdxlP-dep_Trfase"/>
</dbReference>
<comment type="pathway">
    <text evidence="4 6">Cofactor biosynthesis; NAD(+) biosynthesis; quinolinate from L-kynurenine: step 2/3.</text>
</comment>
<dbReference type="GO" id="GO:0030429">
    <property type="term" value="F:kynureninase activity"/>
    <property type="evidence" value="ECO:0007669"/>
    <property type="project" value="UniProtKB-UniRule"/>
</dbReference>
<comment type="cofactor">
    <cofactor evidence="4 6">
        <name>pyridoxal 5'-phosphate</name>
        <dbReference type="ChEBI" id="CHEBI:597326"/>
    </cofactor>
</comment>
<evidence type="ECO:0000256" key="4">
    <source>
        <dbReference type="HAMAP-Rule" id="MF_01970"/>
    </source>
</evidence>
<feature type="binding site" evidence="4">
    <location>
        <position position="266"/>
    </location>
    <ligand>
        <name>pyridoxal 5'-phosphate</name>
        <dbReference type="ChEBI" id="CHEBI:597326"/>
    </ligand>
</feature>
<comment type="subunit">
    <text evidence="4 6">Homodimer.</text>
</comment>
<feature type="binding site" evidence="4">
    <location>
        <begin position="131"/>
        <end position="134"/>
    </location>
    <ligand>
        <name>pyridoxal 5'-phosphate</name>
        <dbReference type="ChEBI" id="CHEBI:597326"/>
    </ligand>
</feature>
<keyword evidence="1 4" id="KW-0662">Pyridine nucleotide biosynthesis</keyword>
<dbReference type="UniPathway" id="UPA00253">
    <property type="reaction ID" value="UER00329"/>
</dbReference>
<dbReference type="GO" id="GO:0005737">
    <property type="term" value="C:cytoplasm"/>
    <property type="evidence" value="ECO:0007669"/>
    <property type="project" value="UniProtKB-UniRule"/>
</dbReference>
<feature type="binding site" evidence="4">
    <location>
        <position position="215"/>
    </location>
    <ligand>
        <name>pyridoxal 5'-phosphate</name>
        <dbReference type="ChEBI" id="CHEBI:597326"/>
    </ligand>
</feature>
<dbReference type="Proteomes" id="UP000178943">
    <property type="component" value="Unassembled WGS sequence"/>
</dbReference>
<dbReference type="EMBL" id="MFGW01000219">
    <property type="protein sequence ID" value="OGF59259.1"/>
    <property type="molecule type" value="Genomic_DNA"/>
</dbReference>
<comment type="caution">
    <text evidence="7">The sequence shown here is derived from an EMBL/GenBank/DDBJ whole genome shotgun (WGS) entry which is preliminary data.</text>
</comment>
<sequence>MENTFDSSEECALRMDREDPLARFRDQFYIPEGIIYMDGNSLGLLSKDAESVVNRVLNEWKQLVIRGWLEAQQPWFYFAERLGAMASQFVGASPNEVIATGTTTINIHSLVSTFYQPADMRTRIIADELNFPTDIYALRSQVMLKNLDPAKHLILVQSSDGRTLHEDTIAKQMDERVVLALLPSVLYRSGQLLDIPYLTRKAHEHGIIIGFDCSHSVGAIPHYLDDWDVDFAMWCSYKYMNGGPGAPAFLYINRRHFERMPMLTGWFGYVKNKQFDMLIDFEHEKSAGGWQISSPSILSSAALEGSLSLLLDAGIKRIRVKSLKMTSYLMFLIDKMLSHEPYNFRIGTPSEDHRRGGHVAIEHKEAWRICEALKTASVIPDFRLPDILRFAPVALYNTYHELWQIVHLLKDIIDHKKYEQFSPTRKEIS</sequence>
<comment type="caution">
    <text evidence="4">Lacks conserved residue(s) required for the propagation of feature annotation.</text>
</comment>
<evidence type="ECO:0000313" key="7">
    <source>
        <dbReference type="EMBL" id="OGF59259.1"/>
    </source>
</evidence>
<dbReference type="InterPro" id="IPR015421">
    <property type="entry name" value="PyrdxlP-dep_Trfase_major"/>
</dbReference>
<dbReference type="AlphaFoldDB" id="A0A1F5V759"/>
<dbReference type="Gene3D" id="3.90.1150.10">
    <property type="entry name" value="Aspartate Aminotransferase, domain 1"/>
    <property type="match status" value="1"/>
</dbReference>
<feature type="binding site" evidence="4">
    <location>
        <position position="237"/>
    </location>
    <ligand>
        <name>pyridoxal 5'-phosphate</name>
        <dbReference type="ChEBI" id="CHEBI:597326"/>
    </ligand>
</feature>
<dbReference type="PIRSF" id="PIRSF038800">
    <property type="entry name" value="KYNU"/>
    <property type="match status" value="1"/>
</dbReference>
<dbReference type="EC" id="3.7.1.3" evidence="4 5"/>
<evidence type="ECO:0000256" key="5">
    <source>
        <dbReference type="NCBIfam" id="TIGR01814"/>
    </source>
</evidence>
<dbReference type="SUPFAM" id="SSF53383">
    <property type="entry name" value="PLP-dependent transferases"/>
    <property type="match status" value="1"/>
</dbReference>
<keyword evidence="2 4" id="KW-0378">Hydrolase</keyword>
<dbReference type="NCBIfam" id="TIGR01814">
    <property type="entry name" value="kynureninase"/>
    <property type="match status" value="1"/>
</dbReference>
<dbReference type="UniPathway" id="UPA00334">
    <property type="reaction ID" value="UER00455"/>
</dbReference>
<feature type="binding site" evidence="4">
    <location>
        <position position="212"/>
    </location>
    <ligand>
        <name>pyridoxal 5'-phosphate</name>
        <dbReference type="ChEBI" id="CHEBI:597326"/>
    </ligand>
</feature>
<dbReference type="STRING" id="1817863.A2Y62_19985"/>
<dbReference type="GO" id="GO:0019441">
    <property type="term" value="P:L-tryptophan catabolic process to kynurenine"/>
    <property type="evidence" value="ECO:0007669"/>
    <property type="project" value="TreeGrafter"/>
</dbReference>
<dbReference type="Pfam" id="PF22580">
    <property type="entry name" value="KYNU_C"/>
    <property type="match status" value="1"/>
</dbReference>
<comment type="function">
    <text evidence="4 6">Catalyzes the cleavage of L-kynurenine (L-Kyn) and L-3-hydroxykynurenine (L-3OHKyn) into anthranilic acid (AA) and 3-hydroxyanthranilic acid (3-OHAA), respectively.</text>
</comment>
<reference evidence="7 8" key="1">
    <citation type="journal article" date="2016" name="Nat. Commun.">
        <title>Thousands of microbial genomes shed light on interconnected biogeochemical processes in an aquifer system.</title>
        <authorList>
            <person name="Anantharaman K."/>
            <person name="Brown C.T."/>
            <person name="Hug L.A."/>
            <person name="Sharon I."/>
            <person name="Castelle C.J."/>
            <person name="Probst A.J."/>
            <person name="Thomas B.C."/>
            <person name="Singh A."/>
            <person name="Wilkins M.J."/>
            <person name="Karaoz U."/>
            <person name="Brodie E.L."/>
            <person name="Williams K.H."/>
            <person name="Hubbard S.S."/>
            <person name="Banfield J.F."/>
        </authorList>
    </citation>
    <scope>NUCLEOTIDE SEQUENCE [LARGE SCALE GENOMIC DNA]</scope>
</reference>
<evidence type="ECO:0000256" key="6">
    <source>
        <dbReference type="PIRNR" id="PIRNR038800"/>
    </source>
</evidence>
<dbReference type="GO" id="GO:0043420">
    <property type="term" value="P:anthranilate metabolic process"/>
    <property type="evidence" value="ECO:0007669"/>
    <property type="project" value="TreeGrafter"/>
</dbReference>
<comment type="catalytic activity">
    <reaction evidence="4 6">
        <text>L-kynurenine + H2O = anthranilate + L-alanine + H(+)</text>
        <dbReference type="Rhea" id="RHEA:16813"/>
        <dbReference type="ChEBI" id="CHEBI:15377"/>
        <dbReference type="ChEBI" id="CHEBI:15378"/>
        <dbReference type="ChEBI" id="CHEBI:16567"/>
        <dbReference type="ChEBI" id="CHEBI:57959"/>
        <dbReference type="ChEBI" id="CHEBI:57972"/>
        <dbReference type="EC" id="3.7.1.3"/>
    </reaction>
</comment>
<evidence type="ECO:0000256" key="2">
    <source>
        <dbReference type="ARBA" id="ARBA00022801"/>
    </source>
</evidence>
<dbReference type="InterPro" id="IPR015422">
    <property type="entry name" value="PyrdxlP-dep_Trfase_small"/>
</dbReference>
<dbReference type="GO" id="GO:0019805">
    <property type="term" value="P:quinolinate biosynthetic process"/>
    <property type="evidence" value="ECO:0007669"/>
    <property type="project" value="UniProtKB-UniRule"/>
</dbReference>
<dbReference type="GO" id="GO:0030170">
    <property type="term" value="F:pyridoxal phosphate binding"/>
    <property type="evidence" value="ECO:0007669"/>
    <property type="project" value="UniProtKB-UniRule"/>
</dbReference>
<dbReference type="GO" id="GO:0097053">
    <property type="term" value="P:L-kynurenine catabolic process"/>
    <property type="evidence" value="ECO:0007669"/>
    <property type="project" value="UniProtKB-UniRule"/>
</dbReference>
<comment type="catalytic activity">
    <reaction evidence="6">
        <text>3-hydroxy-L-kynurenine + H2O = 3-hydroxyanthranilate + L-alanine + H(+)</text>
        <dbReference type="Rhea" id="RHEA:25143"/>
        <dbReference type="ChEBI" id="CHEBI:15377"/>
        <dbReference type="ChEBI" id="CHEBI:15378"/>
        <dbReference type="ChEBI" id="CHEBI:36559"/>
        <dbReference type="ChEBI" id="CHEBI:57972"/>
        <dbReference type="ChEBI" id="CHEBI:58125"/>
        <dbReference type="EC" id="3.7.1.3"/>
    </reaction>
</comment>
<evidence type="ECO:0000256" key="1">
    <source>
        <dbReference type="ARBA" id="ARBA00022642"/>
    </source>
</evidence>
<proteinExistence type="inferred from homology"/>
<keyword evidence="3 4" id="KW-0663">Pyridoxal phosphate</keyword>